<evidence type="ECO:0000313" key="1">
    <source>
        <dbReference type="EMBL" id="MEB3429984.1"/>
    </source>
</evidence>
<dbReference type="PROSITE" id="PS51257">
    <property type="entry name" value="PROKAR_LIPOPROTEIN"/>
    <property type="match status" value="1"/>
</dbReference>
<proteinExistence type="predicted"/>
<protein>
    <recommendedName>
        <fullName evidence="3">Lipoprotein</fullName>
    </recommendedName>
</protein>
<reference evidence="1 2" key="1">
    <citation type="submission" date="2024-01" db="EMBL/GenBank/DDBJ databases">
        <title>Complete genome sequence of Citroniella saccharovorans strain M6.X9, isolated from human fecal sample.</title>
        <authorList>
            <person name="Cheng G."/>
            <person name="Westerholm M."/>
            <person name="Schnurer A."/>
        </authorList>
    </citation>
    <scope>NUCLEOTIDE SEQUENCE [LARGE SCALE GENOMIC DNA]</scope>
    <source>
        <strain evidence="1 2">DSM 29873</strain>
    </source>
</reference>
<evidence type="ECO:0008006" key="3">
    <source>
        <dbReference type="Google" id="ProtNLM"/>
    </source>
</evidence>
<dbReference type="Proteomes" id="UP001357733">
    <property type="component" value="Unassembled WGS sequence"/>
</dbReference>
<evidence type="ECO:0000313" key="2">
    <source>
        <dbReference type="Proteomes" id="UP001357733"/>
    </source>
</evidence>
<keyword evidence="2" id="KW-1185">Reference proteome</keyword>
<sequence>MKKLIFFALTALFLVSCKKQTYLEEEFSKEKIDFIQNYLSSEKFKKLDDKKSKTIGEYLNKNIGVNLATPSAIVPFPDIQIYKEGDLVFSSKEGSILIFDKNKELVYFDSKIYKKLENNNIFDELIKSKILGDYKLHGDLKQDRVKVLLPNIDNISNYSNAAFVSYSDTSIKRIIKIREFELENQEVEVEKSIEELKGSNSYLYNDKEPTRIELSICNFAVLAYIENQTITYVGGGTKEDTLTEDGRNLKAYILEYEENYKDESTGKKEKNKTKILVSTNTLEEIGICSLSSFIREE</sequence>
<comment type="caution">
    <text evidence="1">The sequence shown here is derived from an EMBL/GenBank/DDBJ whole genome shotgun (WGS) entry which is preliminary data.</text>
</comment>
<name>A0AAW9MWK0_9FIRM</name>
<accession>A0AAW9MWK0</accession>
<dbReference type="EMBL" id="JAYKOT010000003">
    <property type="protein sequence ID" value="MEB3429984.1"/>
    <property type="molecule type" value="Genomic_DNA"/>
</dbReference>
<gene>
    <name evidence="1" type="ORF">VLK81_08290</name>
</gene>
<organism evidence="1 2">
    <name type="scientific">Citroniella saccharovorans</name>
    <dbReference type="NCBI Taxonomy" id="2053367"/>
    <lineage>
        <taxon>Bacteria</taxon>
        <taxon>Bacillati</taxon>
        <taxon>Bacillota</taxon>
        <taxon>Tissierellia</taxon>
        <taxon>Tissierellales</taxon>
        <taxon>Peptoniphilaceae</taxon>
        <taxon>Citroniella</taxon>
    </lineage>
</organism>
<dbReference type="AlphaFoldDB" id="A0AAW9MWK0"/>
<dbReference type="RefSeq" id="WP_324620137.1">
    <property type="nucleotide sequence ID" value="NZ_JAYKOT010000003.1"/>
</dbReference>